<gene>
    <name evidence="3" type="primary">LOC127750011</name>
</gene>
<name>A0A9C6U6R4_FRAOC</name>
<dbReference type="Proteomes" id="UP000504606">
    <property type="component" value="Unplaced"/>
</dbReference>
<keyword evidence="1" id="KW-1133">Transmembrane helix</keyword>
<evidence type="ECO:0000313" key="3">
    <source>
        <dbReference type="RefSeq" id="XP_052126351.1"/>
    </source>
</evidence>
<feature type="transmembrane region" description="Helical" evidence="1">
    <location>
        <begin position="263"/>
        <end position="280"/>
    </location>
</feature>
<dbReference type="AlphaFoldDB" id="A0A9C6U6R4"/>
<dbReference type="RefSeq" id="XP_052126351.1">
    <property type="nucleotide sequence ID" value="XM_052270391.1"/>
</dbReference>
<feature type="transmembrane region" description="Helical" evidence="1">
    <location>
        <begin position="184"/>
        <end position="215"/>
    </location>
</feature>
<keyword evidence="1" id="KW-0812">Transmembrane</keyword>
<keyword evidence="2" id="KW-1185">Reference proteome</keyword>
<sequence>MARGSPTRGHGKGNGQPRLFSDTLRWIYRSVEGNRRDGLLPFLLYVARGNKVFTILRAVMVLVHVCELIGVLCTQEDLGQILRPAVHFCGQFTCFVGMVFLTYRRQPLGGALKILLRVTEQLERSPSVKLKILLKESQAIRRIFIWYCNFGLLDEVSVVLDVILEPDPWFSHQLQRLYPGLPAAFYLPLKCFNATVIIMGISALFSTIFLSVVVYRSTGAILCALGHEFSECVDMKDARRLARLQSEVINACHLSNRKMTEGIHLSFLTSMFLMSLWSAANIIRDPETVDSLSLAAMSSVWFFLLPLCYAGQDQEDGWQCLREEVYAGPWLHEVPTVRRMRQMVVLGTRACPSVLLFGSRALNRHACGAALSAWFKYVNALLNITGR</sequence>
<accession>A0A9C6U6R4</accession>
<reference evidence="3" key="1">
    <citation type="submission" date="2025-08" db="UniProtKB">
        <authorList>
            <consortium name="RefSeq"/>
        </authorList>
    </citation>
    <scope>IDENTIFICATION</scope>
    <source>
        <tissue evidence="3">Whole organism</tissue>
    </source>
</reference>
<evidence type="ECO:0000256" key="1">
    <source>
        <dbReference type="SAM" id="Phobius"/>
    </source>
</evidence>
<feature type="transmembrane region" description="Helical" evidence="1">
    <location>
        <begin position="292"/>
        <end position="310"/>
    </location>
</feature>
<protein>
    <submittedName>
        <fullName evidence="3">Uncharacterized protein LOC127750011 isoform X1</fullName>
    </submittedName>
</protein>
<organism evidence="2 3">
    <name type="scientific">Frankliniella occidentalis</name>
    <name type="common">Western flower thrips</name>
    <name type="synonym">Euthrips occidentalis</name>
    <dbReference type="NCBI Taxonomy" id="133901"/>
    <lineage>
        <taxon>Eukaryota</taxon>
        <taxon>Metazoa</taxon>
        <taxon>Ecdysozoa</taxon>
        <taxon>Arthropoda</taxon>
        <taxon>Hexapoda</taxon>
        <taxon>Insecta</taxon>
        <taxon>Pterygota</taxon>
        <taxon>Neoptera</taxon>
        <taxon>Paraneoptera</taxon>
        <taxon>Thysanoptera</taxon>
        <taxon>Terebrantia</taxon>
        <taxon>Thripoidea</taxon>
        <taxon>Thripidae</taxon>
        <taxon>Frankliniella</taxon>
    </lineage>
</organism>
<dbReference type="GeneID" id="127750011"/>
<proteinExistence type="predicted"/>
<evidence type="ECO:0000313" key="2">
    <source>
        <dbReference type="Proteomes" id="UP000504606"/>
    </source>
</evidence>
<keyword evidence="1" id="KW-0472">Membrane</keyword>
<dbReference type="KEGG" id="foc:127750011"/>